<evidence type="ECO:0000313" key="4">
    <source>
        <dbReference type="Proteomes" id="UP000284657"/>
    </source>
</evidence>
<protein>
    <submittedName>
        <fullName evidence="2">Uncharacterized protein</fullName>
    </submittedName>
</protein>
<dbReference type="AlphaFoldDB" id="A0A3F2RQL3"/>
<evidence type="ECO:0000313" key="1">
    <source>
        <dbReference type="EMBL" id="RLN51503.1"/>
    </source>
</evidence>
<organism evidence="2 3">
    <name type="scientific">Phytophthora kernoviae</name>
    <dbReference type="NCBI Taxonomy" id="325452"/>
    <lineage>
        <taxon>Eukaryota</taxon>
        <taxon>Sar</taxon>
        <taxon>Stramenopiles</taxon>
        <taxon>Oomycota</taxon>
        <taxon>Peronosporomycetes</taxon>
        <taxon>Peronosporales</taxon>
        <taxon>Peronosporaceae</taxon>
        <taxon>Phytophthora</taxon>
    </lineage>
</organism>
<sequence length="296" mass="33429">MEEDEETYGFGSFSDLFGAAPAAAKRLDVGALSRFCMPERLLSRFQQQQRRDKPSVLYQHVAAKFDGVSIDGGLGALSFTSLEGGGVVWQQTAASDSDALERRKKELQDITNQPQNDVKSAAAVFVRLKQVETVRTTSMQNKVQGVEMVLKGGNRLEVTFMPGPFFKATHRDEFLTLLKEKMITEGEQVEEVGKNSEVEATEMHTTGRNLDGFTDRQRELHTKAKHSRNDDDLFEYTDTGTGALIPVRIYEQRYLNYVKAHEVNPVLHMFPVPEMEAHEEKAWTGSKEEYHLTNFC</sequence>
<dbReference type="EMBL" id="MBAD02001849">
    <property type="protein sequence ID" value="RLN51503.1"/>
    <property type="molecule type" value="Genomic_DNA"/>
</dbReference>
<comment type="caution">
    <text evidence="2">The sequence shown here is derived from an EMBL/GenBank/DDBJ whole genome shotgun (WGS) entry which is preliminary data.</text>
</comment>
<gene>
    <name evidence="1" type="ORF">BBJ29_002257</name>
    <name evidence="2" type="ORF">BBP00_00004859</name>
</gene>
<proteinExistence type="predicted"/>
<dbReference type="Proteomes" id="UP000277300">
    <property type="component" value="Unassembled WGS sequence"/>
</dbReference>
<dbReference type="EMBL" id="MBDO02000127">
    <property type="protein sequence ID" value="RLN62278.1"/>
    <property type="molecule type" value="Genomic_DNA"/>
</dbReference>
<dbReference type="Proteomes" id="UP000284657">
    <property type="component" value="Unassembled WGS sequence"/>
</dbReference>
<evidence type="ECO:0000313" key="3">
    <source>
        <dbReference type="Proteomes" id="UP000277300"/>
    </source>
</evidence>
<name>A0A3F2RQL3_9STRA</name>
<accession>A0A3F2RQL3</accession>
<reference evidence="3 4" key="1">
    <citation type="submission" date="2018-07" db="EMBL/GenBank/DDBJ databases">
        <title>Genome sequencing of oomycete isolates from Chile give support for New Zealand origin for Phytophthora kernoviae and make available the first Nothophytophthora sp. genome.</title>
        <authorList>
            <person name="Studholme D.J."/>
            <person name="Sanfuentes E."/>
            <person name="Panda P."/>
            <person name="Hill R."/>
            <person name="Sambles C."/>
            <person name="Grant M."/>
            <person name="Williams N.M."/>
            <person name="Mcdougal R.L."/>
        </authorList>
    </citation>
    <scope>NUCLEOTIDE SEQUENCE [LARGE SCALE GENOMIC DNA]</scope>
    <source>
        <strain evidence="2">Chile6</strain>
        <strain evidence="1">Chile7</strain>
    </source>
</reference>
<evidence type="ECO:0000313" key="2">
    <source>
        <dbReference type="EMBL" id="RLN62278.1"/>
    </source>
</evidence>
<dbReference type="OrthoDB" id="62830at2759"/>